<accession>A0AAD3NFY3</accession>
<dbReference type="GO" id="GO:0001817">
    <property type="term" value="P:regulation of cytokine production"/>
    <property type="evidence" value="ECO:0007669"/>
    <property type="project" value="TreeGrafter"/>
</dbReference>
<evidence type="ECO:0000256" key="2">
    <source>
        <dbReference type="ARBA" id="ARBA00023136"/>
    </source>
</evidence>
<name>A0AAD3NFY3_LATJO</name>
<dbReference type="SUPFAM" id="SSF48726">
    <property type="entry name" value="Immunoglobulin"/>
    <property type="match status" value="1"/>
</dbReference>
<proteinExistence type="predicted"/>
<dbReference type="EMBL" id="BRZM01000549">
    <property type="protein sequence ID" value="GLD71244.1"/>
    <property type="molecule type" value="Genomic_DNA"/>
</dbReference>
<comment type="caution">
    <text evidence="6">The sequence shown here is derived from an EMBL/GenBank/DDBJ whole genome shotgun (WGS) entry which is preliminary data.</text>
</comment>
<dbReference type="Gene3D" id="2.60.40.10">
    <property type="entry name" value="Immunoglobulins"/>
    <property type="match status" value="1"/>
</dbReference>
<dbReference type="Proteomes" id="UP001279410">
    <property type="component" value="Unassembled WGS sequence"/>
</dbReference>
<dbReference type="InterPro" id="IPR013106">
    <property type="entry name" value="Ig_V-set"/>
</dbReference>
<keyword evidence="4" id="KW-1133">Transmembrane helix</keyword>
<evidence type="ECO:0000256" key="1">
    <source>
        <dbReference type="ARBA" id="ARBA00004370"/>
    </source>
</evidence>
<dbReference type="GO" id="GO:0005102">
    <property type="term" value="F:signaling receptor binding"/>
    <property type="evidence" value="ECO:0007669"/>
    <property type="project" value="TreeGrafter"/>
</dbReference>
<feature type="domain" description="Ig-like" evidence="5">
    <location>
        <begin position="1"/>
        <end position="120"/>
    </location>
</feature>
<keyword evidence="3" id="KW-0393">Immunoglobulin domain</keyword>
<dbReference type="PROSITE" id="PS50835">
    <property type="entry name" value="IG_LIKE"/>
    <property type="match status" value="1"/>
</dbReference>
<dbReference type="InterPro" id="IPR007110">
    <property type="entry name" value="Ig-like_dom"/>
</dbReference>
<organism evidence="6 7">
    <name type="scientific">Lates japonicus</name>
    <name type="common">Japanese lates</name>
    <dbReference type="NCBI Taxonomy" id="270547"/>
    <lineage>
        <taxon>Eukaryota</taxon>
        <taxon>Metazoa</taxon>
        <taxon>Chordata</taxon>
        <taxon>Craniata</taxon>
        <taxon>Vertebrata</taxon>
        <taxon>Euteleostomi</taxon>
        <taxon>Actinopterygii</taxon>
        <taxon>Neopterygii</taxon>
        <taxon>Teleostei</taxon>
        <taxon>Neoteleostei</taxon>
        <taxon>Acanthomorphata</taxon>
        <taxon>Carangaria</taxon>
        <taxon>Carangaria incertae sedis</taxon>
        <taxon>Centropomidae</taxon>
        <taxon>Lates</taxon>
    </lineage>
</organism>
<evidence type="ECO:0000313" key="7">
    <source>
        <dbReference type="Proteomes" id="UP001279410"/>
    </source>
</evidence>
<protein>
    <submittedName>
        <fullName evidence="6">Coxsackievirus and adenovirus receptor homolog</fullName>
    </submittedName>
</protein>
<dbReference type="PANTHER" id="PTHR24100:SF151">
    <property type="entry name" value="ICOS LIGAND"/>
    <property type="match status" value="1"/>
</dbReference>
<gene>
    <name evidence="6" type="ORF">AKAME5_002256500</name>
</gene>
<reference evidence="6" key="1">
    <citation type="submission" date="2022-08" db="EMBL/GenBank/DDBJ databases">
        <title>Genome sequencing of akame (Lates japonicus).</title>
        <authorList>
            <person name="Hashiguchi Y."/>
            <person name="Takahashi H."/>
        </authorList>
    </citation>
    <scope>NUCLEOTIDE SEQUENCE</scope>
    <source>
        <strain evidence="6">Kochi</strain>
    </source>
</reference>
<dbReference type="InterPro" id="IPR036179">
    <property type="entry name" value="Ig-like_dom_sf"/>
</dbReference>
<dbReference type="GO" id="GO:0009897">
    <property type="term" value="C:external side of plasma membrane"/>
    <property type="evidence" value="ECO:0007669"/>
    <property type="project" value="TreeGrafter"/>
</dbReference>
<dbReference type="InterPro" id="IPR003599">
    <property type="entry name" value="Ig_sub"/>
</dbReference>
<sequence length="184" mass="20657">MLISVAYASFQDLNKVKVKTGEDVTLECHGAKDAIITLLEWSRSDLNPEDYVFFYRDERVYENYQHPSFMDRVELRDPEMKNGDVSVTLQNVSINDTGRYECYVSVSRTGRRKRDTSGISKTIELVVEDSAHTEGHREEGGERSRNSRIHVGVAAGLSVVVVAVVSGILLKRHMKSNSLLSSSC</sequence>
<evidence type="ECO:0000313" key="6">
    <source>
        <dbReference type="EMBL" id="GLD71244.1"/>
    </source>
</evidence>
<dbReference type="GO" id="GO:0050852">
    <property type="term" value="P:T cell receptor signaling pathway"/>
    <property type="evidence" value="ECO:0007669"/>
    <property type="project" value="TreeGrafter"/>
</dbReference>
<dbReference type="PANTHER" id="PTHR24100">
    <property type="entry name" value="BUTYROPHILIN"/>
    <property type="match status" value="1"/>
</dbReference>
<dbReference type="AlphaFoldDB" id="A0AAD3NFY3"/>
<dbReference type="SMART" id="SM00409">
    <property type="entry name" value="IG"/>
    <property type="match status" value="1"/>
</dbReference>
<dbReference type="Pfam" id="PF07686">
    <property type="entry name" value="V-set"/>
    <property type="match status" value="1"/>
</dbReference>
<dbReference type="InterPro" id="IPR050504">
    <property type="entry name" value="IgSF_BTN/MOG"/>
</dbReference>
<evidence type="ECO:0000256" key="3">
    <source>
        <dbReference type="ARBA" id="ARBA00023319"/>
    </source>
</evidence>
<dbReference type="InterPro" id="IPR013783">
    <property type="entry name" value="Ig-like_fold"/>
</dbReference>
<keyword evidence="2 4" id="KW-0472">Membrane</keyword>
<keyword evidence="4" id="KW-0812">Transmembrane</keyword>
<evidence type="ECO:0000256" key="4">
    <source>
        <dbReference type="SAM" id="Phobius"/>
    </source>
</evidence>
<keyword evidence="6" id="KW-0675">Receptor</keyword>
<feature type="transmembrane region" description="Helical" evidence="4">
    <location>
        <begin position="149"/>
        <end position="170"/>
    </location>
</feature>
<comment type="subcellular location">
    <subcellularLocation>
        <location evidence="1">Membrane</location>
    </subcellularLocation>
</comment>
<evidence type="ECO:0000259" key="5">
    <source>
        <dbReference type="PROSITE" id="PS50835"/>
    </source>
</evidence>
<keyword evidence="7" id="KW-1185">Reference proteome</keyword>